<accession>A0A7J8ALL4</accession>
<evidence type="ECO:0000313" key="2">
    <source>
        <dbReference type="EMBL" id="KAF6387362.1"/>
    </source>
</evidence>
<keyword evidence="3" id="KW-1185">Reference proteome</keyword>
<protein>
    <submittedName>
        <fullName evidence="2">Uncharacterized protein</fullName>
    </submittedName>
</protein>
<evidence type="ECO:0000313" key="3">
    <source>
        <dbReference type="Proteomes" id="UP000527355"/>
    </source>
</evidence>
<sequence>MAELRMPNCGLGTSPEGSQTAKGHRPALMSCTRPLVFNKNQLNKKTFLINNRYLVHLASTFLFAYTDNILTENLDTKKSKIITMYLCYCSMLNCSEPLSSMRSDISLNIFGIFTHSPTFILHKQLVEWLVHVTVSYKLFPRQKKASLLGENLLGCISH</sequence>
<dbReference type="EMBL" id="JABWUV010000001">
    <property type="protein sequence ID" value="KAF6387362.1"/>
    <property type="molecule type" value="Genomic_DNA"/>
</dbReference>
<name>A0A7J8ALL4_MYOMY</name>
<reference evidence="2 3" key="1">
    <citation type="journal article" date="2020" name="Nature">
        <title>Six reference-quality genomes reveal evolution of bat adaptations.</title>
        <authorList>
            <person name="Jebb D."/>
            <person name="Huang Z."/>
            <person name="Pippel M."/>
            <person name="Hughes G.M."/>
            <person name="Lavrichenko K."/>
            <person name="Devanna P."/>
            <person name="Winkler S."/>
            <person name="Jermiin L.S."/>
            <person name="Skirmuntt E.C."/>
            <person name="Katzourakis A."/>
            <person name="Burkitt-Gray L."/>
            <person name="Ray D.A."/>
            <person name="Sullivan K.A.M."/>
            <person name="Roscito J.G."/>
            <person name="Kirilenko B.M."/>
            <person name="Davalos L.M."/>
            <person name="Corthals A.P."/>
            <person name="Power M.L."/>
            <person name="Jones G."/>
            <person name="Ransome R.D."/>
            <person name="Dechmann D.K.N."/>
            <person name="Locatelli A.G."/>
            <person name="Puechmaille S.J."/>
            <person name="Fedrigo O."/>
            <person name="Jarvis E.D."/>
            <person name="Hiller M."/>
            <person name="Vernes S.C."/>
            <person name="Myers E.W."/>
            <person name="Teeling E.C."/>
        </authorList>
    </citation>
    <scope>NUCLEOTIDE SEQUENCE [LARGE SCALE GENOMIC DNA]</scope>
    <source>
        <strain evidence="2">MMyoMyo1</strain>
        <tissue evidence="2">Flight muscle</tissue>
    </source>
</reference>
<evidence type="ECO:0000256" key="1">
    <source>
        <dbReference type="SAM" id="MobiDB-lite"/>
    </source>
</evidence>
<dbReference type="Proteomes" id="UP000527355">
    <property type="component" value="Unassembled WGS sequence"/>
</dbReference>
<organism evidence="2 3">
    <name type="scientific">Myotis myotis</name>
    <name type="common">Greater mouse-eared bat</name>
    <name type="synonym">Vespertilio myotis</name>
    <dbReference type="NCBI Taxonomy" id="51298"/>
    <lineage>
        <taxon>Eukaryota</taxon>
        <taxon>Metazoa</taxon>
        <taxon>Chordata</taxon>
        <taxon>Craniata</taxon>
        <taxon>Vertebrata</taxon>
        <taxon>Euteleostomi</taxon>
        <taxon>Mammalia</taxon>
        <taxon>Eutheria</taxon>
        <taxon>Laurasiatheria</taxon>
        <taxon>Chiroptera</taxon>
        <taxon>Yangochiroptera</taxon>
        <taxon>Vespertilionidae</taxon>
        <taxon>Myotis</taxon>
    </lineage>
</organism>
<dbReference type="AlphaFoldDB" id="A0A7J8ALL4"/>
<comment type="caution">
    <text evidence="2">The sequence shown here is derived from an EMBL/GenBank/DDBJ whole genome shotgun (WGS) entry which is preliminary data.</text>
</comment>
<gene>
    <name evidence="2" type="ORF">mMyoMyo1_007871</name>
</gene>
<feature type="region of interest" description="Disordered" evidence="1">
    <location>
        <begin position="1"/>
        <end position="23"/>
    </location>
</feature>
<proteinExistence type="predicted"/>